<name>A0ACC3TGQ9_9ASCO</name>
<dbReference type="Proteomes" id="UP001489719">
    <property type="component" value="Unassembled WGS sequence"/>
</dbReference>
<reference evidence="2" key="1">
    <citation type="journal article" date="2024" name="Front. Bioeng. Biotechnol.">
        <title>Genome-scale model development and genomic sequencing of the oleaginous clade Lipomyces.</title>
        <authorList>
            <person name="Czajka J.J."/>
            <person name="Han Y."/>
            <person name="Kim J."/>
            <person name="Mondo S.J."/>
            <person name="Hofstad B.A."/>
            <person name="Robles A."/>
            <person name="Haridas S."/>
            <person name="Riley R."/>
            <person name="LaButti K."/>
            <person name="Pangilinan J."/>
            <person name="Andreopoulos W."/>
            <person name="Lipzen A."/>
            <person name="Yan J."/>
            <person name="Wang M."/>
            <person name="Ng V."/>
            <person name="Grigoriev I.V."/>
            <person name="Spatafora J.W."/>
            <person name="Magnuson J.K."/>
            <person name="Baker S.E."/>
            <person name="Pomraning K.R."/>
        </authorList>
    </citation>
    <scope>NUCLEOTIDE SEQUENCE [LARGE SCALE GENOMIC DNA]</scope>
    <source>
        <strain evidence="2">CBS 10300</strain>
    </source>
</reference>
<protein>
    <submittedName>
        <fullName evidence="1">Uncharacterized protein</fullName>
    </submittedName>
</protein>
<accession>A0ACC3TGQ9</accession>
<gene>
    <name evidence="1" type="ORF">V1517DRAFT_210134</name>
</gene>
<comment type="caution">
    <text evidence="1">The sequence shown here is derived from an EMBL/GenBank/DDBJ whole genome shotgun (WGS) entry which is preliminary data.</text>
</comment>
<proteinExistence type="predicted"/>
<evidence type="ECO:0000313" key="1">
    <source>
        <dbReference type="EMBL" id="KAK9320383.1"/>
    </source>
</evidence>
<organism evidence="1 2">
    <name type="scientific">Lipomyces orientalis</name>
    <dbReference type="NCBI Taxonomy" id="1233043"/>
    <lineage>
        <taxon>Eukaryota</taxon>
        <taxon>Fungi</taxon>
        <taxon>Dikarya</taxon>
        <taxon>Ascomycota</taxon>
        <taxon>Saccharomycotina</taxon>
        <taxon>Lipomycetes</taxon>
        <taxon>Lipomycetales</taxon>
        <taxon>Lipomycetaceae</taxon>
        <taxon>Lipomyces</taxon>
    </lineage>
</organism>
<dbReference type="EMBL" id="MU970131">
    <property type="protein sequence ID" value="KAK9320383.1"/>
    <property type="molecule type" value="Genomic_DNA"/>
</dbReference>
<sequence length="72" mass="8138">MFSPYHSSILSYPFQNILPIILIVLFQLLMPITLCRSIGLFPKQNAADNYRGNPLSAFLPPRSCLQSQLPKC</sequence>
<keyword evidence="2" id="KW-1185">Reference proteome</keyword>
<evidence type="ECO:0000313" key="2">
    <source>
        <dbReference type="Proteomes" id="UP001489719"/>
    </source>
</evidence>